<proteinExistence type="predicted"/>
<reference evidence="2" key="1">
    <citation type="journal article" date="2013" name="Nat. Genet.">
        <title>The duck genome and transcriptome provide insight into an avian influenza virus reservoir species.</title>
        <authorList>
            <person name="Huang Y."/>
            <person name="Li Y."/>
            <person name="Burt D.W."/>
            <person name="Chen H."/>
            <person name="Zhang Y."/>
            <person name="Qian W."/>
            <person name="Kim H."/>
            <person name="Gan S."/>
            <person name="Zhao Y."/>
            <person name="Li J."/>
            <person name="Yi K."/>
            <person name="Feng H."/>
            <person name="Zhu P."/>
            <person name="Li B."/>
            <person name="Liu Q."/>
            <person name="Fairley S."/>
            <person name="Magor K.E."/>
            <person name="Du Z."/>
            <person name="Hu X."/>
            <person name="Goodman L."/>
            <person name="Tafer H."/>
            <person name="Vignal A."/>
            <person name="Lee T."/>
            <person name="Kim K.W."/>
            <person name="Sheng Z."/>
            <person name="An Y."/>
            <person name="Searle S."/>
            <person name="Herrero J."/>
            <person name="Groenen M.A."/>
            <person name="Crooijmans R.P."/>
            <person name="Faraut T."/>
            <person name="Cai Q."/>
            <person name="Webster R.G."/>
            <person name="Aldridge J.R."/>
            <person name="Warren W.C."/>
            <person name="Bartschat S."/>
            <person name="Kehr S."/>
            <person name="Marz M."/>
            <person name="Stadler P.F."/>
            <person name="Smith J."/>
            <person name="Kraus R.H."/>
            <person name="Zhao Y."/>
            <person name="Ren L."/>
            <person name="Fei J."/>
            <person name="Morisson M."/>
            <person name="Kaiser P."/>
            <person name="Griffin D.K."/>
            <person name="Rao M."/>
            <person name="Pitel F."/>
            <person name="Wang J."/>
            <person name="Li N."/>
        </authorList>
    </citation>
    <scope>NUCLEOTIDE SEQUENCE [LARGE SCALE GENOMIC DNA]</scope>
</reference>
<protein>
    <submittedName>
        <fullName evidence="1">Uncharacterized protein</fullName>
    </submittedName>
</protein>
<accession>R0L637</accession>
<evidence type="ECO:0000313" key="1">
    <source>
        <dbReference type="EMBL" id="EOA96839.1"/>
    </source>
</evidence>
<sequence>MTADLANTYKAVLTTESPLDPGDAISNFIFCKMEKLHFKSNEILREEIKTAGKILREEKQCWVTGRLGGRKQKTQADFGASSLKGVNYHPFPNDHGLPFVLFHYSQPKKRTEEVNKEYRLCTASGDQQNKKMQLESSRKHKDVAEARFTRVY</sequence>
<dbReference type="AlphaFoldDB" id="R0L637"/>
<dbReference type="Proteomes" id="UP000296049">
    <property type="component" value="Unassembled WGS sequence"/>
</dbReference>
<keyword evidence="2" id="KW-1185">Reference proteome</keyword>
<name>R0L637_ANAPL</name>
<evidence type="ECO:0000313" key="2">
    <source>
        <dbReference type="Proteomes" id="UP000296049"/>
    </source>
</evidence>
<gene>
    <name evidence="1" type="ORF">Anapl_16897</name>
</gene>
<organism evidence="1 2">
    <name type="scientific">Anas platyrhynchos</name>
    <name type="common">Mallard</name>
    <name type="synonym">Anas boschas</name>
    <dbReference type="NCBI Taxonomy" id="8839"/>
    <lineage>
        <taxon>Eukaryota</taxon>
        <taxon>Metazoa</taxon>
        <taxon>Chordata</taxon>
        <taxon>Craniata</taxon>
        <taxon>Vertebrata</taxon>
        <taxon>Euteleostomi</taxon>
        <taxon>Archelosauria</taxon>
        <taxon>Archosauria</taxon>
        <taxon>Dinosauria</taxon>
        <taxon>Saurischia</taxon>
        <taxon>Theropoda</taxon>
        <taxon>Coelurosauria</taxon>
        <taxon>Aves</taxon>
        <taxon>Neognathae</taxon>
        <taxon>Galloanserae</taxon>
        <taxon>Anseriformes</taxon>
        <taxon>Anatidae</taxon>
        <taxon>Anatinae</taxon>
        <taxon>Anas</taxon>
    </lineage>
</organism>
<dbReference type="EMBL" id="KB743865">
    <property type="protein sequence ID" value="EOA96839.1"/>
    <property type="molecule type" value="Genomic_DNA"/>
</dbReference>